<evidence type="ECO:0000256" key="5">
    <source>
        <dbReference type="ARBA" id="ARBA00023136"/>
    </source>
</evidence>
<keyword evidence="10" id="KW-1185">Reference proteome</keyword>
<evidence type="ECO:0000256" key="2">
    <source>
        <dbReference type="ARBA" id="ARBA00022475"/>
    </source>
</evidence>
<protein>
    <submittedName>
        <fullName evidence="9">MotA/TolQ/ExbB proton channel family protein</fullName>
    </submittedName>
</protein>
<feature type="transmembrane region" description="Helical" evidence="7">
    <location>
        <begin position="95"/>
        <end position="114"/>
    </location>
</feature>
<name>A0ABS1HI32_9BACT</name>
<accession>A0ABS1HI32</accession>
<keyword evidence="4 7" id="KW-1133">Transmembrane helix</keyword>
<evidence type="ECO:0000256" key="1">
    <source>
        <dbReference type="ARBA" id="ARBA00004651"/>
    </source>
</evidence>
<feature type="transmembrane region" description="Helical" evidence="7">
    <location>
        <begin position="42"/>
        <end position="63"/>
    </location>
</feature>
<feature type="domain" description="MotA/TolQ/ExbB proton channel" evidence="8">
    <location>
        <begin position="51"/>
        <end position="116"/>
    </location>
</feature>
<evidence type="ECO:0000256" key="4">
    <source>
        <dbReference type="ARBA" id="ARBA00022989"/>
    </source>
</evidence>
<dbReference type="RefSeq" id="WP_200464522.1">
    <property type="nucleotide sequence ID" value="NZ_JAENRR010000014.1"/>
</dbReference>
<organism evidence="9 10">
    <name type="scientific">Carboxylicivirga marina</name>
    <dbReference type="NCBI Taxonomy" id="2800988"/>
    <lineage>
        <taxon>Bacteria</taxon>
        <taxon>Pseudomonadati</taxon>
        <taxon>Bacteroidota</taxon>
        <taxon>Bacteroidia</taxon>
        <taxon>Marinilabiliales</taxon>
        <taxon>Marinilabiliaceae</taxon>
        <taxon>Carboxylicivirga</taxon>
    </lineage>
</organism>
<comment type="similarity">
    <text evidence="6">Belongs to the exbB/tolQ family.</text>
</comment>
<gene>
    <name evidence="9" type="ORF">JIV24_08085</name>
</gene>
<evidence type="ECO:0000256" key="3">
    <source>
        <dbReference type="ARBA" id="ARBA00022692"/>
    </source>
</evidence>
<feature type="transmembrane region" description="Helical" evidence="7">
    <location>
        <begin position="12"/>
        <end position="30"/>
    </location>
</feature>
<sequence>MNGLFNLYPYTLLPLTCGIILIVTGYIKLWKLRKTNYPESIGIFWTWLLGVIGLLLGIFGQVLSMVEAFDSISQAGTISPSMVADGIKNSYKPTLFGLTVLIISLVVWGILNGIKQRKIYLKPTDPS</sequence>
<keyword evidence="6" id="KW-0813">Transport</keyword>
<evidence type="ECO:0000256" key="6">
    <source>
        <dbReference type="RuleBase" id="RU004057"/>
    </source>
</evidence>
<comment type="caution">
    <text evidence="9">The sequence shown here is derived from an EMBL/GenBank/DDBJ whole genome shotgun (WGS) entry which is preliminary data.</text>
</comment>
<dbReference type="Pfam" id="PF01618">
    <property type="entry name" value="MotA_ExbB"/>
    <property type="match status" value="1"/>
</dbReference>
<dbReference type="Proteomes" id="UP000605676">
    <property type="component" value="Unassembled WGS sequence"/>
</dbReference>
<evidence type="ECO:0000259" key="8">
    <source>
        <dbReference type="Pfam" id="PF01618"/>
    </source>
</evidence>
<keyword evidence="5 7" id="KW-0472">Membrane</keyword>
<evidence type="ECO:0000313" key="9">
    <source>
        <dbReference type="EMBL" id="MBK3517295.1"/>
    </source>
</evidence>
<comment type="subcellular location">
    <subcellularLocation>
        <location evidence="1">Cell membrane</location>
        <topology evidence="1">Multi-pass membrane protein</topology>
    </subcellularLocation>
    <subcellularLocation>
        <location evidence="6">Membrane</location>
        <topology evidence="6">Multi-pass membrane protein</topology>
    </subcellularLocation>
</comment>
<evidence type="ECO:0000256" key="7">
    <source>
        <dbReference type="SAM" id="Phobius"/>
    </source>
</evidence>
<keyword evidence="2" id="KW-1003">Cell membrane</keyword>
<dbReference type="EMBL" id="JAENRR010000014">
    <property type="protein sequence ID" value="MBK3517295.1"/>
    <property type="molecule type" value="Genomic_DNA"/>
</dbReference>
<keyword evidence="3 7" id="KW-0812">Transmembrane</keyword>
<dbReference type="InterPro" id="IPR002898">
    <property type="entry name" value="MotA_ExbB_proton_chnl"/>
</dbReference>
<evidence type="ECO:0000313" key="10">
    <source>
        <dbReference type="Proteomes" id="UP000605676"/>
    </source>
</evidence>
<proteinExistence type="inferred from homology"/>
<reference evidence="9 10" key="1">
    <citation type="submission" date="2021-01" db="EMBL/GenBank/DDBJ databases">
        <title>Carboxyliciviraga sp.nov., isolated from coastal sediments.</title>
        <authorList>
            <person name="Lu D."/>
            <person name="Zhang T."/>
        </authorList>
    </citation>
    <scope>NUCLEOTIDE SEQUENCE [LARGE SCALE GENOMIC DNA]</scope>
    <source>
        <strain evidence="9 10">N1Y132</strain>
    </source>
</reference>
<keyword evidence="6" id="KW-0653">Protein transport</keyword>